<dbReference type="CDD" id="cd22160">
    <property type="entry name" value="F-box_AtFBL13-like"/>
    <property type="match status" value="1"/>
</dbReference>
<comment type="caution">
    <text evidence="2">The sequence shown here is derived from an EMBL/GenBank/DDBJ whole genome shotgun (WGS) entry which is preliminary data.</text>
</comment>
<dbReference type="SUPFAM" id="SSF52047">
    <property type="entry name" value="RNI-like"/>
    <property type="match status" value="1"/>
</dbReference>
<dbReference type="Gene3D" id="1.20.1280.50">
    <property type="match status" value="1"/>
</dbReference>
<dbReference type="EMBL" id="JADFTS010000009">
    <property type="protein sequence ID" value="KAF9590674.1"/>
    <property type="molecule type" value="Genomic_DNA"/>
</dbReference>
<dbReference type="AlphaFoldDB" id="A0A835H1P0"/>
<dbReference type="PANTHER" id="PTHR31900:SF30">
    <property type="entry name" value="SUPERFAMILY PROTEIN, PUTATIVE-RELATED"/>
    <property type="match status" value="1"/>
</dbReference>
<evidence type="ECO:0000313" key="2">
    <source>
        <dbReference type="EMBL" id="KAF9590674.1"/>
    </source>
</evidence>
<dbReference type="InterPro" id="IPR001810">
    <property type="entry name" value="F-box_dom"/>
</dbReference>
<dbReference type="SUPFAM" id="SSF81383">
    <property type="entry name" value="F-box domain"/>
    <property type="match status" value="1"/>
</dbReference>
<evidence type="ECO:0000259" key="1">
    <source>
        <dbReference type="PROSITE" id="PS50181"/>
    </source>
</evidence>
<dbReference type="PROSITE" id="PS50181">
    <property type="entry name" value="FBOX"/>
    <property type="match status" value="1"/>
</dbReference>
<evidence type="ECO:0000313" key="3">
    <source>
        <dbReference type="Proteomes" id="UP000631114"/>
    </source>
</evidence>
<dbReference type="Pfam" id="PF00646">
    <property type="entry name" value="F-box"/>
    <property type="match status" value="1"/>
</dbReference>
<name>A0A835H1P0_9MAGN</name>
<gene>
    <name evidence="2" type="ORF">IFM89_036166</name>
</gene>
<dbReference type="PANTHER" id="PTHR31900">
    <property type="entry name" value="F-BOX/RNI SUPERFAMILY PROTEIN-RELATED"/>
    <property type="match status" value="1"/>
</dbReference>
<dbReference type="InterPro" id="IPR032675">
    <property type="entry name" value="LRR_dom_sf"/>
</dbReference>
<sequence>MEMESTGFDHHKCIRMEMDRISNLPEPIRSHILDFLPMEDAFRTSILSRQWRYVCFSLSNLTFDQHSFMQKNYGDFDLNFDQFSFMQKKNSGEYADFVNRILSHHDGSAIINFEVNNNDYIYPVFVPDVNAWISYAVNHNVQKLRIHGVSTKYGAELSGDLFTCISLTSLTLEKLGLDLPRTVGFPLLKTLKLDDVYITCENSINKLFSNCPVLENLAIRRCNFLTFNYREPLKIFVPNLKRLSLLFMHSHMKTNISAPNLKQFACLGLPPDISLETLLSLRTASLTWSVTRSDQRASYIHSAHKIVAGLHNVTELCLYNFYIEAITSRDQVCLPTYSTLKHLHLHMLPIENQVQAVIVLLKRTPNLQTLGIYVLMRDTMQDTLVEKEYWQPQELYSAHTLDHLKLLKIESFQGTESEFRLLRHLFENGNAIERMNICYSKEMTEAGRTGFSEKLMKLARASTEVEISAGDDSYKPHLHAFKWLTF</sequence>
<dbReference type="InterPro" id="IPR055357">
    <property type="entry name" value="LRR_At1g61320_AtMIF1"/>
</dbReference>
<dbReference type="InterPro" id="IPR036047">
    <property type="entry name" value="F-box-like_dom_sf"/>
</dbReference>
<accession>A0A835H1P0</accession>
<protein>
    <recommendedName>
        <fullName evidence="1">F-box domain-containing protein</fullName>
    </recommendedName>
</protein>
<dbReference type="Pfam" id="PF23622">
    <property type="entry name" value="LRR_At1g61320_AtMIF1"/>
    <property type="match status" value="1"/>
</dbReference>
<keyword evidence="3" id="KW-1185">Reference proteome</keyword>
<organism evidence="2 3">
    <name type="scientific">Coptis chinensis</name>
    <dbReference type="NCBI Taxonomy" id="261450"/>
    <lineage>
        <taxon>Eukaryota</taxon>
        <taxon>Viridiplantae</taxon>
        <taxon>Streptophyta</taxon>
        <taxon>Embryophyta</taxon>
        <taxon>Tracheophyta</taxon>
        <taxon>Spermatophyta</taxon>
        <taxon>Magnoliopsida</taxon>
        <taxon>Ranunculales</taxon>
        <taxon>Ranunculaceae</taxon>
        <taxon>Coptidoideae</taxon>
        <taxon>Coptis</taxon>
    </lineage>
</organism>
<reference evidence="2 3" key="1">
    <citation type="submission" date="2020-10" db="EMBL/GenBank/DDBJ databases">
        <title>The Coptis chinensis genome and diversification of protoberbering-type alkaloids.</title>
        <authorList>
            <person name="Wang B."/>
            <person name="Shu S."/>
            <person name="Song C."/>
            <person name="Liu Y."/>
        </authorList>
    </citation>
    <scope>NUCLEOTIDE SEQUENCE [LARGE SCALE GENOMIC DNA]</scope>
    <source>
        <strain evidence="2">HL-2020</strain>
        <tissue evidence="2">Leaf</tissue>
    </source>
</reference>
<dbReference type="Gene3D" id="3.80.10.10">
    <property type="entry name" value="Ribonuclease Inhibitor"/>
    <property type="match status" value="1"/>
</dbReference>
<dbReference type="InterPro" id="IPR053781">
    <property type="entry name" value="F-box_AtFBL13-like"/>
</dbReference>
<feature type="domain" description="F-box" evidence="1">
    <location>
        <begin position="18"/>
        <end position="66"/>
    </location>
</feature>
<dbReference type="OrthoDB" id="673865at2759"/>
<dbReference type="InterPro" id="IPR050232">
    <property type="entry name" value="FBL13/AtMIF1-like"/>
</dbReference>
<dbReference type="Proteomes" id="UP000631114">
    <property type="component" value="Unassembled WGS sequence"/>
</dbReference>
<proteinExistence type="predicted"/>